<evidence type="ECO:0000256" key="1">
    <source>
        <dbReference type="ARBA" id="ARBA00004651"/>
    </source>
</evidence>
<evidence type="ECO:0000256" key="7">
    <source>
        <dbReference type="ARBA" id="ARBA00022989"/>
    </source>
</evidence>
<keyword evidence="3" id="KW-1003">Cell membrane</keyword>
<feature type="compositionally biased region" description="Low complexity" evidence="9">
    <location>
        <begin position="162"/>
        <end position="177"/>
    </location>
</feature>
<evidence type="ECO:0008006" key="13">
    <source>
        <dbReference type="Google" id="ProtNLM"/>
    </source>
</evidence>
<evidence type="ECO:0000256" key="2">
    <source>
        <dbReference type="ARBA" id="ARBA00022448"/>
    </source>
</evidence>
<dbReference type="CDD" id="cd13123">
    <property type="entry name" value="MATE_MurJ_like"/>
    <property type="match status" value="1"/>
</dbReference>
<dbReference type="NCBIfam" id="TIGR01695">
    <property type="entry name" value="murJ_mviN"/>
    <property type="match status" value="1"/>
</dbReference>
<feature type="transmembrane region" description="Helical" evidence="10">
    <location>
        <begin position="426"/>
        <end position="446"/>
    </location>
</feature>
<feature type="compositionally biased region" description="Pro residues" evidence="9">
    <location>
        <begin position="77"/>
        <end position="101"/>
    </location>
</feature>
<feature type="transmembrane region" description="Helical" evidence="10">
    <location>
        <begin position="467"/>
        <end position="489"/>
    </location>
</feature>
<proteinExistence type="predicted"/>
<comment type="subcellular location">
    <subcellularLocation>
        <location evidence="1">Cell membrane</location>
        <topology evidence="1">Multi-pass membrane protein</topology>
    </subcellularLocation>
</comment>
<feature type="region of interest" description="Disordered" evidence="9">
    <location>
        <begin position="1"/>
        <end position="227"/>
    </location>
</feature>
<dbReference type="PRINTS" id="PR01806">
    <property type="entry name" value="VIRFACTRMVIN"/>
</dbReference>
<gene>
    <name evidence="11" type="ORF">SRB5_27950</name>
</gene>
<protein>
    <recommendedName>
        <fullName evidence="13">Murein biosynthesis integral membrane protein MurJ</fullName>
    </recommendedName>
</protein>
<feature type="compositionally biased region" description="Low complexity" evidence="9">
    <location>
        <begin position="188"/>
        <end position="203"/>
    </location>
</feature>
<evidence type="ECO:0000256" key="4">
    <source>
        <dbReference type="ARBA" id="ARBA00022692"/>
    </source>
</evidence>
<evidence type="ECO:0000313" key="11">
    <source>
        <dbReference type="EMBL" id="MQY12659.1"/>
    </source>
</evidence>
<feature type="transmembrane region" description="Helical" evidence="10">
    <location>
        <begin position="389"/>
        <end position="406"/>
    </location>
</feature>
<organism evidence="11 12">
    <name type="scientific">Streptomyces smaragdinus</name>
    <dbReference type="NCBI Taxonomy" id="2585196"/>
    <lineage>
        <taxon>Bacteria</taxon>
        <taxon>Bacillati</taxon>
        <taxon>Actinomycetota</taxon>
        <taxon>Actinomycetes</taxon>
        <taxon>Kitasatosporales</taxon>
        <taxon>Streptomycetaceae</taxon>
        <taxon>Streptomyces</taxon>
    </lineage>
</organism>
<evidence type="ECO:0000313" key="12">
    <source>
        <dbReference type="Proteomes" id="UP000466345"/>
    </source>
</evidence>
<keyword evidence="2" id="KW-0813">Transport</keyword>
<evidence type="ECO:0000256" key="3">
    <source>
        <dbReference type="ARBA" id="ARBA00022475"/>
    </source>
</evidence>
<feature type="transmembrane region" description="Helical" evidence="10">
    <location>
        <begin position="509"/>
        <end position="535"/>
    </location>
</feature>
<feature type="compositionally biased region" description="Low complexity" evidence="9">
    <location>
        <begin position="16"/>
        <end position="27"/>
    </location>
</feature>
<dbReference type="AlphaFoldDB" id="A0A7K0CGQ5"/>
<feature type="compositionally biased region" description="Basic and acidic residues" evidence="9">
    <location>
        <begin position="60"/>
        <end position="76"/>
    </location>
</feature>
<reference evidence="11 12" key="1">
    <citation type="submission" date="2019-10" db="EMBL/GenBank/DDBJ databases">
        <title>Streptomyces smaragdinus sp. nov. and Streptomyces fabii sp. nov., isolated from the gut of fungus growing-termite Macrotermes natalensis.</title>
        <authorList>
            <person name="Schwitalla J."/>
            <person name="Benndorf R."/>
            <person name="Martin K."/>
            <person name="De Beer W."/>
            <person name="Kaster A.-K."/>
            <person name="Vollmers J."/>
            <person name="Poulsen M."/>
            <person name="Beemelmanns C."/>
        </authorList>
    </citation>
    <scope>NUCLEOTIDE SEQUENCE [LARGE SCALE GENOMIC DNA]</scope>
    <source>
        <strain evidence="11 12">RB5</strain>
    </source>
</reference>
<comment type="caution">
    <text evidence="11">The sequence shown here is derived from an EMBL/GenBank/DDBJ whole genome shotgun (WGS) entry which is preliminary data.</text>
</comment>
<keyword evidence="4 10" id="KW-0812">Transmembrane</keyword>
<keyword evidence="12" id="KW-1185">Reference proteome</keyword>
<dbReference type="EMBL" id="WEGJ01000008">
    <property type="protein sequence ID" value="MQY12659.1"/>
    <property type="molecule type" value="Genomic_DNA"/>
</dbReference>
<feature type="transmembrane region" description="Helical" evidence="10">
    <location>
        <begin position="628"/>
        <end position="648"/>
    </location>
</feature>
<dbReference type="Pfam" id="PF03023">
    <property type="entry name" value="MurJ"/>
    <property type="match status" value="1"/>
</dbReference>
<dbReference type="OrthoDB" id="9786339at2"/>
<dbReference type="InterPro" id="IPR004268">
    <property type="entry name" value="MurJ"/>
</dbReference>
<feature type="transmembrane region" description="Helical" evidence="10">
    <location>
        <begin position="561"/>
        <end position="583"/>
    </location>
</feature>
<dbReference type="GO" id="GO:0009252">
    <property type="term" value="P:peptidoglycan biosynthetic process"/>
    <property type="evidence" value="ECO:0007669"/>
    <property type="project" value="UniProtKB-KW"/>
</dbReference>
<evidence type="ECO:0000256" key="9">
    <source>
        <dbReference type="SAM" id="MobiDB-lite"/>
    </source>
</evidence>
<feature type="transmembrane region" description="Helical" evidence="10">
    <location>
        <begin position="696"/>
        <end position="716"/>
    </location>
</feature>
<evidence type="ECO:0000256" key="10">
    <source>
        <dbReference type="SAM" id="Phobius"/>
    </source>
</evidence>
<feature type="transmembrane region" description="Helical" evidence="10">
    <location>
        <begin position="251"/>
        <end position="269"/>
    </location>
</feature>
<dbReference type="PANTHER" id="PTHR43549:SF3">
    <property type="entry name" value="MULTIDRUG RESISTANCE PROTEIN YPNP-RELATED"/>
    <property type="match status" value="1"/>
</dbReference>
<dbReference type="InterPro" id="IPR052031">
    <property type="entry name" value="Membrane_Transporter-Flippase"/>
</dbReference>
<dbReference type="Proteomes" id="UP000466345">
    <property type="component" value="Unassembled WGS sequence"/>
</dbReference>
<feature type="compositionally biased region" description="Pro residues" evidence="9">
    <location>
        <begin position="204"/>
        <end position="217"/>
    </location>
</feature>
<evidence type="ECO:0000256" key="5">
    <source>
        <dbReference type="ARBA" id="ARBA00022960"/>
    </source>
</evidence>
<dbReference type="RefSeq" id="WP_153452390.1">
    <property type="nucleotide sequence ID" value="NZ_WEGJ01000008.1"/>
</dbReference>
<name>A0A7K0CGQ5_9ACTN</name>
<keyword evidence="5" id="KW-0133">Cell shape</keyword>
<evidence type="ECO:0000256" key="6">
    <source>
        <dbReference type="ARBA" id="ARBA00022984"/>
    </source>
</evidence>
<feature type="transmembrane region" description="Helical" evidence="10">
    <location>
        <begin position="314"/>
        <end position="334"/>
    </location>
</feature>
<evidence type="ECO:0000256" key="8">
    <source>
        <dbReference type="ARBA" id="ARBA00023136"/>
    </source>
</evidence>
<feature type="transmembrane region" description="Helical" evidence="10">
    <location>
        <begin position="654"/>
        <end position="675"/>
    </location>
</feature>
<dbReference type="GO" id="GO:0005886">
    <property type="term" value="C:plasma membrane"/>
    <property type="evidence" value="ECO:0007669"/>
    <property type="project" value="UniProtKB-SubCell"/>
</dbReference>
<keyword evidence="8 10" id="KW-0472">Membrane</keyword>
<keyword evidence="7 10" id="KW-1133">Transmembrane helix</keyword>
<keyword evidence="6" id="KW-0573">Peptidoglycan synthesis</keyword>
<dbReference type="PANTHER" id="PTHR43549">
    <property type="entry name" value="MULTIDRUG RESISTANCE PROTEIN YPNP-RELATED"/>
    <property type="match status" value="1"/>
</dbReference>
<feature type="transmembrane region" description="Helical" evidence="10">
    <location>
        <begin position="354"/>
        <end position="377"/>
    </location>
</feature>
<sequence>MNAPYDGDRTQGTGGDPADQPAPDQAPVSARPAPGLPWSSPQPEPYPQDPYVQGAYASDPYREPDPLTDVSYDRAAHPPPPPGSVPPAQPLYQAPPAPQHGPDPQLYAAPPAPEPDGPGRHLPYGDAAGDTRYLGVDDLLTESAQPQAQPDAFAHLYRDQDATPQQAPQGPPQNALQYQPQYEPGYRPQPQHPQQPYAQQQPQHPQPAPPPEQPAVPPQRSGGRVSSLAKSSAVMAAGTLVSRITGFIRQLLLVAALGTTVLGDAYSVAFTLPTMIYILTIGGGLNSVFVPQLVRAMKDDEDGGEAYANRLLTLVSVILGGLVLVAVLAAPLLVRMMSVSIADNPTHNSVAVAFARYCLPTIFFMGIHVVMGQILNARGRFGAMMWTPVLNNLVVIATFGLFLWVYGTQNTSGMTTATITDEGLRLLGIGTLLGLVVQALAMVPYLRAADFRLRPRFDWKGQGLGKAAALAKWTVLFVLANQAGLLVVTQLATWAGDNAAEAGHDGSGILAYNSALLIWQMPQAIITVSVMAALLPRISRAAADGEPLAVRDDISHGLRTSAVAMVPVAFGFVALGIPMSLLLFGSGGTDGARSIGLVLMAFGLGLVPYSVQYVVLRGFYAYEDTRTPFYNTLIVAAANAALSGLSFLLLPDRYAVVGMAAAYGIAYAIGVGVAWRRLKTRTGDLDGPRVVRTYTRLALASVPAAVVSGLIALGLLKALGEGFFGALVALALGGVALLGIFYVTARRLRIEELNSLVGMVRGRLGR</sequence>
<accession>A0A7K0CGQ5</accession>
<feature type="transmembrane region" description="Helical" evidence="10">
    <location>
        <begin position="722"/>
        <end position="743"/>
    </location>
</feature>
<dbReference type="GO" id="GO:0008360">
    <property type="term" value="P:regulation of cell shape"/>
    <property type="evidence" value="ECO:0007669"/>
    <property type="project" value="UniProtKB-KW"/>
</dbReference>
<feature type="transmembrane region" description="Helical" evidence="10">
    <location>
        <begin position="275"/>
        <end position="294"/>
    </location>
</feature>
<feature type="transmembrane region" description="Helical" evidence="10">
    <location>
        <begin position="595"/>
        <end position="616"/>
    </location>
</feature>